<evidence type="ECO:0000313" key="3">
    <source>
        <dbReference type="Proteomes" id="UP000192257"/>
    </source>
</evidence>
<dbReference type="Proteomes" id="UP000192257">
    <property type="component" value="Unassembled WGS sequence"/>
</dbReference>
<reference evidence="2 3" key="1">
    <citation type="submission" date="2017-03" db="EMBL/GenBank/DDBJ databases">
        <title>An alternative strategy for trypanosome survival in the mammalian bloodstream revealed through genome and transcriptome analysis of the ubiquitous bovine parasite Trypanosoma (Megatrypanum) theileri.</title>
        <authorList>
            <person name="Kelly S."/>
            <person name="Ivens A."/>
            <person name="Mott A."/>
            <person name="O'Neill E."/>
            <person name="Emms D."/>
            <person name="Macleod O."/>
            <person name="Voorheis P."/>
            <person name="Matthews J."/>
            <person name="Matthews K."/>
            <person name="Carrington M."/>
        </authorList>
    </citation>
    <scope>NUCLEOTIDE SEQUENCE [LARGE SCALE GENOMIC DNA]</scope>
    <source>
        <strain evidence="2">Edinburgh</strain>
    </source>
</reference>
<protein>
    <recommendedName>
        <fullName evidence="4">Basal body-orientation factor 1</fullName>
    </recommendedName>
</protein>
<feature type="region of interest" description="Disordered" evidence="1">
    <location>
        <begin position="1"/>
        <end position="27"/>
    </location>
</feature>
<feature type="region of interest" description="Disordered" evidence="1">
    <location>
        <begin position="309"/>
        <end position="330"/>
    </location>
</feature>
<dbReference type="RefSeq" id="XP_028879676.1">
    <property type="nucleotide sequence ID" value="XM_029029120.1"/>
</dbReference>
<feature type="compositionally biased region" description="Pro residues" evidence="1">
    <location>
        <begin position="14"/>
        <end position="26"/>
    </location>
</feature>
<dbReference type="PANTHER" id="PTHR14845">
    <property type="entry name" value="COILED-COIL DOMAIN-CONTAINING 166"/>
    <property type="match status" value="1"/>
</dbReference>
<proteinExistence type="predicted"/>
<dbReference type="PANTHER" id="PTHR14845:SF0">
    <property type="entry name" value="DUF4515 DOMAIN-CONTAINING PROTEIN"/>
    <property type="match status" value="1"/>
</dbReference>
<sequence length="595" mass="67484">MSDSPRKSRASRPVTPPNRVVPPTEPSPEVALVAATFANRELRWARATSTHYASAHAEAARERDELAEALAAAECDAAVANAALEQRLADAYAANAALRREVSDTAEAGQAEANRLRDELRERDSEAEKLRQRIAELEAERAAIDAFFAERDAHIAERDRLAKQCEEEKARYARDTRELRLQLMAERVRVRAEEQRLRERHAQDVRNTAEELLTTKARVTEELNETLRQEKSLLSSDIQATREQSETLRQRNAKLQREAILAAEAETQYALRGAKQRKEIAALKEQVRITEENLNEVVEKYEKRLRKEAKEHNTALQQRTSERDDARSTAERLRRELMKLRTISKHIMKQRSELEEFFYDALAQVRREMLEERRNRNRTIGYHQGGNMYPKNIPQLKQDNELLLIGDGDDQHQAHPHHYQEQQKESKCRSLRPVPFHSLEEGFSWNNKEMSPGGDGNIRFSSLPLIPLSSGGVVPIMQKRLIPAKEWGYGESGALTIHTPPPPPLPVAGGELTLSHTEDLACIPSAPTLKDLQSVEIAQLSWKDKERVLQVLFKHLQGRSNAAKSKQCTPTDEADCLMDGVAVKPETNTFLTESA</sequence>
<evidence type="ECO:0008006" key="4">
    <source>
        <dbReference type="Google" id="ProtNLM"/>
    </source>
</evidence>
<comment type="caution">
    <text evidence="2">The sequence shown here is derived from an EMBL/GenBank/DDBJ whole genome shotgun (WGS) entry which is preliminary data.</text>
</comment>
<keyword evidence="3" id="KW-1185">Reference proteome</keyword>
<dbReference type="AlphaFoldDB" id="A0A1X0NN92"/>
<dbReference type="GeneID" id="39988900"/>
<evidence type="ECO:0000313" key="2">
    <source>
        <dbReference type="EMBL" id="ORC85610.1"/>
    </source>
</evidence>
<dbReference type="VEuPathDB" id="TriTrypDB:TM35_000342220"/>
<accession>A0A1X0NN92</accession>
<organism evidence="2 3">
    <name type="scientific">Trypanosoma theileri</name>
    <dbReference type="NCBI Taxonomy" id="67003"/>
    <lineage>
        <taxon>Eukaryota</taxon>
        <taxon>Discoba</taxon>
        <taxon>Euglenozoa</taxon>
        <taxon>Kinetoplastea</taxon>
        <taxon>Metakinetoplastina</taxon>
        <taxon>Trypanosomatida</taxon>
        <taxon>Trypanosomatidae</taxon>
        <taxon>Trypanosoma</taxon>
    </lineage>
</organism>
<dbReference type="OrthoDB" id="441129at2759"/>
<evidence type="ECO:0000256" key="1">
    <source>
        <dbReference type="SAM" id="MobiDB-lite"/>
    </source>
</evidence>
<gene>
    <name evidence="2" type="ORF">TM35_000342220</name>
</gene>
<name>A0A1X0NN92_9TRYP</name>
<feature type="compositionally biased region" description="Basic and acidic residues" evidence="1">
    <location>
        <begin position="320"/>
        <end position="330"/>
    </location>
</feature>
<dbReference type="EMBL" id="NBCO01000034">
    <property type="protein sequence ID" value="ORC85610.1"/>
    <property type="molecule type" value="Genomic_DNA"/>
</dbReference>